<dbReference type="OrthoDB" id="37898at2157"/>
<dbReference type="eggNOG" id="arCOG08078">
    <property type="taxonomic scope" value="Archaea"/>
</dbReference>
<dbReference type="AlphaFoldDB" id="H2C1S4"/>
<dbReference type="SMART" id="SM00746">
    <property type="entry name" value="TRASH"/>
    <property type="match status" value="1"/>
</dbReference>
<evidence type="ECO:0000313" key="2">
    <source>
        <dbReference type="EMBL" id="EHP70195.1"/>
    </source>
</evidence>
<keyword evidence="3" id="KW-1185">Reference proteome</keyword>
<protein>
    <submittedName>
        <fullName evidence="2">MYM-type Zinc finger protein with FCS sequence motif</fullName>
    </submittedName>
</protein>
<dbReference type="Pfam" id="PF06467">
    <property type="entry name" value="zf-FCS"/>
    <property type="match status" value="1"/>
</dbReference>
<accession>H2C1S4</accession>
<evidence type="ECO:0000313" key="3">
    <source>
        <dbReference type="Proteomes" id="UP000003980"/>
    </source>
</evidence>
<evidence type="ECO:0000259" key="1">
    <source>
        <dbReference type="SMART" id="SM00746"/>
    </source>
</evidence>
<dbReference type="HOGENOM" id="CLU_209487_0_0_2"/>
<dbReference type="GO" id="GO:0008270">
    <property type="term" value="F:zinc ion binding"/>
    <property type="evidence" value="ECO:0007669"/>
    <property type="project" value="InterPro"/>
</dbReference>
<proteinExistence type="predicted"/>
<feature type="domain" description="TRASH" evidence="1">
    <location>
        <begin position="16"/>
        <end position="53"/>
    </location>
</feature>
<dbReference type="Proteomes" id="UP000003980">
    <property type="component" value="Unassembled WGS sequence"/>
</dbReference>
<gene>
    <name evidence="2" type="ORF">MetMK1DRAFT_00006970</name>
</gene>
<dbReference type="InterPro" id="IPR011017">
    <property type="entry name" value="TRASH_dom"/>
</dbReference>
<reference evidence="2 3" key="1">
    <citation type="submission" date="2012-01" db="EMBL/GenBank/DDBJ databases">
        <title>Improved High-Quality Draft sequence of Metallosphaera yellowstonensis MK1.</title>
        <authorList>
            <consortium name="US DOE Joint Genome Institute"/>
            <person name="Lucas S."/>
            <person name="Han J."/>
            <person name="Cheng J.-F."/>
            <person name="Goodwin L."/>
            <person name="Pitluck S."/>
            <person name="Peters L."/>
            <person name="Teshima H."/>
            <person name="Detter J.C."/>
            <person name="Han C."/>
            <person name="Tapia R."/>
            <person name="Land M."/>
            <person name="Hauser L."/>
            <person name="Kyrpides N."/>
            <person name="Kozubal M."/>
            <person name="Macur R.E."/>
            <person name="Jay Z."/>
            <person name="Inskeep W."/>
            <person name="Woyke T."/>
        </authorList>
    </citation>
    <scope>NUCLEOTIDE SEQUENCE [LARGE SCALE GENOMIC DNA]</scope>
    <source>
        <strain evidence="2 3">MK1</strain>
    </source>
</reference>
<sequence length="58" mass="6448">MKLNMRLNLQRQVDKCENCGAPLSAGHVYSREINGVTHYFCCSHCADEFEGSGHPSCC</sequence>
<organism evidence="2 3">
    <name type="scientific">Metallosphaera yellowstonensis MK1</name>
    <dbReference type="NCBI Taxonomy" id="671065"/>
    <lineage>
        <taxon>Archaea</taxon>
        <taxon>Thermoproteota</taxon>
        <taxon>Thermoprotei</taxon>
        <taxon>Sulfolobales</taxon>
        <taxon>Sulfolobaceae</taxon>
        <taxon>Metallosphaera</taxon>
    </lineage>
</organism>
<dbReference type="STRING" id="671065.MetMK1DRAFT_00006970"/>
<dbReference type="RefSeq" id="WP_009070711.1">
    <property type="nucleotide sequence ID" value="NZ_JH597761.1"/>
</dbReference>
<name>H2C1S4_9CREN</name>
<dbReference type="InterPro" id="IPR010507">
    <property type="entry name" value="Znf_MYM"/>
</dbReference>
<dbReference type="EMBL" id="JH597761">
    <property type="protein sequence ID" value="EHP70195.1"/>
    <property type="molecule type" value="Genomic_DNA"/>
</dbReference>